<evidence type="ECO:0000256" key="8">
    <source>
        <dbReference type="ARBA" id="ARBA00023014"/>
    </source>
</evidence>
<keyword evidence="7 11" id="KW-0408">Iron</keyword>
<evidence type="ECO:0000313" key="13">
    <source>
        <dbReference type="EMBL" id="TJW09877.1"/>
    </source>
</evidence>
<dbReference type="InterPro" id="IPR005131">
    <property type="entry name" value="Ser_deHydtase_bsu"/>
</dbReference>
<dbReference type="InterPro" id="IPR002912">
    <property type="entry name" value="ACT_dom"/>
</dbReference>
<evidence type="ECO:0000256" key="2">
    <source>
        <dbReference type="ARBA" id="ARBA00004742"/>
    </source>
</evidence>
<dbReference type="PANTHER" id="PTHR30182:SF1">
    <property type="entry name" value="L-SERINE DEHYDRATASE 1"/>
    <property type="match status" value="1"/>
</dbReference>
<protein>
    <recommendedName>
        <fullName evidence="11">L-serine dehydratase</fullName>
        <ecNumber evidence="11">4.3.1.17</ecNumber>
    </recommendedName>
</protein>
<evidence type="ECO:0000256" key="6">
    <source>
        <dbReference type="ARBA" id="ARBA00022723"/>
    </source>
</evidence>
<dbReference type="Gene3D" id="3.30.70.260">
    <property type="match status" value="1"/>
</dbReference>
<dbReference type="InterPro" id="IPR004643">
    <property type="entry name" value="Fe-S_L-Ser_bsu"/>
</dbReference>
<evidence type="ECO:0000313" key="14">
    <source>
        <dbReference type="Proteomes" id="UP000309454"/>
    </source>
</evidence>
<keyword evidence="8 11" id="KW-0411">Iron-sulfur</keyword>
<dbReference type="OrthoDB" id="9805537at2"/>
<dbReference type="SUPFAM" id="SSF143548">
    <property type="entry name" value="Serine metabolism enzymes domain"/>
    <property type="match status" value="1"/>
</dbReference>
<comment type="caution">
    <text evidence="13">The sequence shown here is derived from an EMBL/GenBank/DDBJ whole genome shotgun (WGS) entry which is preliminary data.</text>
</comment>
<gene>
    <name evidence="13" type="primary">sdaAA</name>
    <name evidence="13" type="ORF">E5982_08515</name>
</gene>
<reference evidence="13 14" key="1">
    <citation type="submission" date="2019-04" db="EMBL/GenBank/DDBJ databases">
        <title>Microbes associate with the intestines of laboratory mice.</title>
        <authorList>
            <person name="Navarre W."/>
            <person name="Wong E."/>
            <person name="Huang K.C."/>
            <person name="Tropini C."/>
            <person name="Ng K."/>
            <person name="Yu B."/>
        </authorList>
    </citation>
    <scope>NUCLEOTIDE SEQUENCE [LARGE SCALE GENOMIC DNA]</scope>
    <source>
        <strain evidence="13 14">NM48_B13</strain>
    </source>
</reference>
<dbReference type="RefSeq" id="WP_136846106.1">
    <property type="nucleotide sequence ID" value="NZ_SSTM01000006.1"/>
</dbReference>
<comment type="cofactor">
    <cofactor evidence="1 11">
        <name>[4Fe-4S] cluster</name>
        <dbReference type="ChEBI" id="CHEBI:49883"/>
    </cofactor>
</comment>
<organism evidence="13 14">
    <name type="scientific">Parvibacter caecicola</name>
    <dbReference type="NCBI Taxonomy" id="747645"/>
    <lineage>
        <taxon>Bacteria</taxon>
        <taxon>Bacillati</taxon>
        <taxon>Actinomycetota</taxon>
        <taxon>Coriobacteriia</taxon>
        <taxon>Coriobacteriales</taxon>
        <taxon>Coriobacteriaceae</taxon>
        <taxon>Parvibacter</taxon>
    </lineage>
</organism>
<keyword evidence="14" id="KW-1185">Reference proteome</keyword>
<evidence type="ECO:0000256" key="3">
    <source>
        <dbReference type="ARBA" id="ARBA00008636"/>
    </source>
</evidence>
<evidence type="ECO:0000259" key="12">
    <source>
        <dbReference type="PROSITE" id="PS51671"/>
    </source>
</evidence>
<dbReference type="Pfam" id="PF03313">
    <property type="entry name" value="SDH_alpha"/>
    <property type="match status" value="1"/>
</dbReference>
<comment type="pathway">
    <text evidence="2">Carbohydrate biosynthesis; gluconeogenesis.</text>
</comment>
<dbReference type="NCBIfam" id="TIGR00719">
    <property type="entry name" value="sda_beta"/>
    <property type="match status" value="1"/>
</dbReference>
<dbReference type="PROSITE" id="PS51671">
    <property type="entry name" value="ACT"/>
    <property type="match status" value="1"/>
</dbReference>
<name>A0A4T9TCU0_9ACTN</name>
<dbReference type="InterPro" id="IPR029009">
    <property type="entry name" value="ASB_dom_sf"/>
</dbReference>
<evidence type="ECO:0000256" key="7">
    <source>
        <dbReference type="ARBA" id="ARBA00023004"/>
    </source>
</evidence>
<dbReference type="InterPro" id="IPR045865">
    <property type="entry name" value="ACT-like_dom_sf"/>
</dbReference>
<dbReference type="SUPFAM" id="SSF55021">
    <property type="entry name" value="ACT-like"/>
    <property type="match status" value="1"/>
</dbReference>
<dbReference type="Pfam" id="PF03315">
    <property type="entry name" value="SDH_beta"/>
    <property type="match status" value="1"/>
</dbReference>
<dbReference type="InterPro" id="IPR005130">
    <property type="entry name" value="Ser_deHydtase-like_asu"/>
</dbReference>
<dbReference type="AlphaFoldDB" id="A0A4T9TCU0"/>
<dbReference type="EC" id="4.3.1.17" evidence="11"/>
<dbReference type="EMBL" id="SSTM01000006">
    <property type="protein sequence ID" value="TJW09877.1"/>
    <property type="molecule type" value="Genomic_DNA"/>
</dbReference>
<evidence type="ECO:0000256" key="11">
    <source>
        <dbReference type="RuleBase" id="RU366059"/>
    </source>
</evidence>
<dbReference type="InterPro" id="IPR004642">
    <property type="entry name" value="Ser_deHydtase_asu"/>
</dbReference>
<dbReference type="Proteomes" id="UP000309454">
    <property type="component" value="Unassembled WGS sequence"/>
</dbReference>
<keyword evidence="5 11" id="KW-0004">4Fe-4S</keyword>
<dbReference type="PANTHER" id="PTHR30182">
    <property type="entry name" value="L-SERINE DEHYDRATASE"/>
    <property type="match status" value="1"/>
</dbReference>
<evidence type="ECO:0000256" key="5">
    <source>
        <dbReference type="ARBA" id="ARBA00022485"/>
    </source>
</evidence>
<accession>A0A4T9TCU0</accession>
<sequence>MTTYGIRDVIGPFMVGPSSSHTAGALRIALMTRRLLGAEPVEAVFKLYGSFAHTYHGHGTDRALVAGLLGLAPDDLRVRDSFQLAKEAGLAFSFHPDDKTQTPHPNTVDIRVKDASGAVTEIRGESIGGGAAQITAINGVDVLLTGQYHSLVVKQKDVRGVLAFIAACVAEMEVNIATTKLFRERKGDVAYTVMETDDPIPPAIGQMLAANPKILQVRIVPSDRSAESAAPISEQEALEEGLAPTGFGADLSAEEASLLFEAVDFKNGAQLLSFAEKEHLALSDAICRRERCLLASLGIAVDDTHRYLGEALQVMKASATGPLTHPKKSMGGLIGGEAQKLWQQMQKGDGFGDSLQTRAVMYAQAVLETNASMGRIVAAPTAGSAGVVPAVLMALQDVYHFTDEQLARGLANAGAIGMLIMENASVSGAEGGCQAEVGSASAMAASAAVELMGGTPAQCLEAAAIAIAGLLGLVCDPIGGLVEAPCQKRNATGAANALAAAQLALAGIDSYVGFDETVTAMYAVGRSLPFELRESALGGLAATPTACQLCGACAPGAQPCN</sequence>
<keyword evidence="4 11" id="KW-0312">Gluconeogenesis</keyword>
<dbReference type="GO" id="GO:0003941">
    <property type="term" value="F:L-serine ammonia-lyase activity"/>
    <property type="evidence" value="ECO:0007669"/>
    <property type="project" value="UniProtKB-UniRule"/>
</dbReference>
<dbReference type="Gene3D" id="3.30.1330.90">
    <property type="entry name" value="D-3-phosphoglycerate dehydrogenase, domain 3"/>
    <property type="match status" value="1"/>
</dbReference>
<comment type="catalytic activity">
    <reaction evidence="10 11">
        <text>L-serine = pyruvate + NH4(+)</text>
        <dbReference type="Rhea" id="RHEA:19169"/>
        <dbReference type="ChEBI" id="CHEBI:15361"/>
        <dbReference type="ChEBI" id="CHEBI:28938"/>
        <dbReference type="ChEBI" id="CHEBI:33384"/>
        <dbReference type="EC" id="4.3.1.17"/>
    </reaction>
</comment>
<dbReference type="GO" id="GO:0046872">
    <property type="term" value="F:metal ion binding"/>
    <property type="evidence" value="ECO:0007669"/>
    <property type="project" value="UniProtKB-KW"/>
</dbReference>
<evidence type="ECO:0000256" key="1">
    <source>
        <dbReference type="ARBA" id="ARBA00001966"/>
    </source>
</evidence>
<evidence type="ECO:0000256" key="10">
    <source>
        <dbReference type="ARBA" id="ARBA00049406"/>
    </source>
</evidence>
<dbReference type="CDD" id="cd04903">
    <property type="entry name" value="ACT_LSD"/>
    <property type="match status" value="1"/>
</dbReference>
<dbReference type="GO" id="GO:0051539">
    <property type="term" value="F:4 iron, 4 sulfur cluster binding"/>
    <property type="evidence" value="ECO:0007669"/>
    <property type="project" value="UniProtKB-UniRule"/>
</dbReference>
<comment type="similarity">
    <text evidence="3 11">Belongs to the iron-sulfur dependent L-serine dehydratase family.</text>
</comment>
<dbReference type="GO" id="GO:0006094">
    <property type="term" value="P:gluconeogenesis"/>
    <property type="evidence" value="ECO:0007669"/>
    <property type="project" value="UniProtKB-KW"/>
</dbReference>
<keyword evidence="6 11" id="KW-0479">Metal-binding</keyword>
<evidence type="ECO:0000256" key="4">
    <source>
        <dbReference type="ARBA" id="ARBA00022432"/>
    </source>
</evidence>
<dbReference type="NCBIfam" id="TIGR00718">
    <property type="entry name" value="sda_alpha"/>
    <property type="match status" value="1"/>
</dbReference>
<dbReference type="InterPro" id="IPR051318">
    <property type="entry name" value="Fe-S_L-Ser"/>
</dbReference>
<evidence type="ECO:0000256" key="9">
    <source>
        <dbReference type="ARBA" id="ARBA00023239"/>
    </source>
</evidence>
<feature type="domain" description="ACT" evidence="12">
    <location>
        <begin position="150"/>
        <end position="225"/>
    </location>
</feature>
<keyword evidence="9 11" id="KW-0456">Lyase</keyword>
<proteinExistence type="inferred from homology"/>